<keyword evidence="2" id="KW-1185">Reference proteome</keyword>
<dbReference type="Proteomes" id="UP000031883">
    <property type="component" value="Chromosome"/>
</dbReference>
<evidence type="ECO:0000313" key="2">
    <source>
        <dbReference type="Proteomes" id="UP000031883"/>
    </source>
</evidence>
<organism evidence="1 2">
    <name type="scientific">Yersinia rochesterensis</name>
    <dbReference type="NCBI Taxonomy" id="1604335"/>
    <lineage>
        <taxon>Bacteria</taxon>
        <taxon>Pseudomonadati</taxon>
        <taxon>Pseudomonadota</taxon>
        <taxon>Gammaproteobacteria</taxon>
        <taxon>Enterobacterales</taxon>
        <taxon>Yersiniaceae</taxon>
        <taxon>Yersinia</taxon>
    </lineage>
</organism>
<proteinExistence type="predicted"/>
<name>A0ABM5SJH2_9GAMM</name>
<protein>
    <submittedName>
        <fullName evidence="1">Uncharacterized protein</fullName>
    </submittedName>
</protein>
<reference evidence="1 2" key="1">
    <citation type="journal article" date="2015" name="Genome Announc.">
        <title>Thirty-Two Complete Genome Assemblies of Nine Yersinia Species, Including Y. pestis, Y. pseudotuberculosis, and Y. enterocolitica.</title>
        <authorList>
            <person name="Johnson S.L."/>
            <person name="Daligault H.E."/>
            <person name="Davenport K.W."/>
            <person name="Jaissle J."/>
            <person name="Frey K.G."/>
            <person name="Ladner J.T."/>
            <person name="Broomall S.M."/>
            <person name="Bishop-Lilly K.A."/>
            <person name="Bruce D.C."/>
            <person name="Coyne S.R."/>
            <person name="Gibbons H.S."/>
            <person name="Lo C.C."/>
            <person name="Munk A.C."/>
            <person name="Rosenzweig C.N."/>
            <person name="Koroleva G.I."/>
            <person name="Palacios G.F."/>
            <person name="Redden C.L."/>
            <person name="Xu Y."/>
            <person name="Minogue T.D."/>
            <person name="Chain P.S."/>
        </authorList>
    </citation>
    <scope>NUCLEOTIDE SEQUENCE [LARGE SCALE GENOMIC DNA]</scope>
    <source>
        <strain evidence="1 2">Y231</strain>
    </source>
</reference>
<accession>A0ABM5SJH2</accession>
<evidence type="ECO:0000313" key="1">
    <source>
        <dbReference type="EMBL" id="AJJ34579.1"/>
    </source>
</evidence>
<gene>
    <name evidence="1" type="ORF">CH54_3919</name>
</gene>
<dbReference type="EMBL" id="CP009997">
    <property type="protein sequence ID" value="AJJ34579.1"/>
    <property type="molecule type" value="Genomic_DNA"/>
</dbReference>
<sequence length="65" mass="7622">MDNITDHLIILFLLSFVLLWCSNYVDVTEIWTTMLAKVSTSFRGGDTNLIMPDYWFQFFHGDQSL</sequence>